<organism evidence="1 2">
    <name type="scientific">Luteimonas chenhongjianii</name>
    <dbReference type="NCBI Taxonomy" id="2006110"/>
    <lineage>
        <taxon>Bacteria</taxon>
        <taxon>Pseudomonadati</taxon>
        <taxon>Pseudomonadota</taxon>
        <taxon>Gammaproteobacteria</taxon>
        <taxon>Lysobacterales</taxon>
        <taxon>Lysobacteraceae</taxon>
        <taxon>Luteimonas</taxon>
    </lineage>
</organism>
<dbReference type="InterPro" id="IPR036388">
    <property type="entry name" value="WH-like_DNA-bd_sf"/>
</dbReference>
<name>A0A290XG61_9GAMM</name>
<evidence type="ECO:0000313" key="1">
    <source>
        <dbReference type="EMBL" id="ATD68107.1"/>
    </source>
</evidence>
<dbReference type="SUPFAM" id="SSF46785">
    <property type="entry name" value="Winged helix' DNA-binding domain"/>
    <property type="match status" value="1"/>
</dbReference>
<dbReference type="KEGG" id="lum:CNR27_12240"/>
<dbReference type="EMBL" id="CP023406">
    <property type="protein sequence ID" value="ATD68107.1"/>
    <property type="molecule type" value="Genomic_DNA"/>
</dbReference>
<dbReference type="AlphaFoldDB" id="A0A290XG61"/>
<sequence>MSADEALLLALLSELAAAPDGVSLPRLCKRLGVRMSVLLRALAWLGDARIGDAQGPGWVRTLEDGDRTLAQLTASGHAALVGLRERAPDADAGAEH</sequence>
<protein>
    <submittedName>
        <fullName evidence="1">Uncharacterized protein</fullName>
    </submittedName>
</protein>
<dbReference type="InterPro" id="IPR036390">
    <property type="entry name" value="WH_DNA-bd_sf"/>
</dbReference>
<accession>A0A290XG61</accession>
<dbReference type="OrthoDB" id="6026284at2"/>
<keyword evidence="2" id="KW-1185">Reference proteome</keyword>
<dbReference type="Gene3D" id="1.10.10.10">
    <property type="entry name" value="Winged helix-like DNA-binding domain superfamily/Winged helix DNA-binding domain"/>
    <property type="match status" value="1"/>
</dbReference>
<proteinExistence type="predicted"/>
<gene>
    <name evidence="1" type="ORF">CNR27_12240</name>
</gene>
<dbReference type="Proteomes" id="UP000218968">
    <property type="component" value="Chromosome"/>
</dbReference>
<reference evidence="2" key="1">
    <citation type="submission" date="2017-09" db="EMBL/GenBank/DDBJ databases">
        <title>Luteimonas liuhanmingii sp.nov., isolated from the intestinal contents of Tibetan Plateau Pika in Yushu, Qinghai Province, China.</title>
        <authorList>
            <person name="Gui Z."/>
        </authorList>
    </citation>
    <scope>NUCLEOTIDE SEQUENCE [LARGE SCALE GENOMIC DNA]</scope>
    <source>
        <strain evidence="2">100111</strain>
    </source>
</reference>
<dbReference type="RefSeq" id="WP_096299165.1">
    <property type="nucleotide sequence ID" value="NZ_CP023406.1"/>
</dbReference>
<evidence type="ECO:0000313" key="2">
    <source>
        <dbReference type="Proteomes" id="UP000218968"/>
    </source>
</evidence>